<dbReference type="InterPro" id="IPR001173">
    <property type="entry name" value="Glyco_trans_2-like"/>
</dbReference>
<dbReference type="GO" id="GO:0016757">
    <property type="term" value="F:glycosyltransferase activity"/>
    <property type="evidence" value="ECO:0007669"/>
    <property type="project" value="UniProtKB-KW"/>
</dbReference>
<feature type="domain" description="Methyltransferase type 11" evidence="3">
    <location>
        <begin position="71"/>
        <end position="118"/>
    </location>
</feature>
<feature type="domain" description="Glycosyltransferase 2-like" evidence="2">
    <location>
        <begin position="615"/>
        <end position="758"/>
    </location>
</feature>
<evidence type="ECO:0000313" key="4">
    <source>
        <dbReference type="EMBL" id="OUP70243.1"/>
    </source>
</evidence>
<dbReference type="SUPFAM" id="SSF53335">
    <property type="entry name" value="S-adenosyl-L-methionine-dependent methyltransferases"/>
    <property type="match status" value="1"/>
</dbReference>
<accession>A0A1Y4N2K3</accession>
<organism evidence="4 5">
    <name type="scientific">Anaerotruncus colihominis</name>
    <dbReference type="NCBI Taxonomy" id="169435"/>
    <lineage>
        <taxon>Bacteria</taxon>
        <taxon>Bacillati</taxon>
        <taxon>Bacillota</taxon>
        <taxon>Clostridia</taxon>
        <taxon>Eubacteriales</taxon>
        <taxon>Oscillospiraceae</taxon>
        <taxon>Anaerotruncus</taxon>
    </lineage>
</organism>
<feature type="domain" description="Glycosyltransferase 2-like" evidence="2">
    <location>
        <begin position="873"/>
        <end position="1047"/>
    </location>
</feature>
<dbReference type="Pfam" id="PF08241">
    <property type="entry name" value="Methyltransf_11"/>
    <property type="match status" value="1"/>
</dbReference>
<keyword evidence="1" id="KW-0175">Coiled coil</keyword>
<evidence type="ECO:0000256" key="1">
    <source>
        <dbReference type="SAM" id="Coils"/>
    </source>
</evidence>
<evidence type="ECO:0000313" key="5">
    <source>
        <dbReference type="Proteomes" id="UP000196386"/>
    </source>
</evidence>
<dbReference type="Gene3D" id="3.90.550.10">
    <property type="entry name" value="Spore Coat Polysaccharide Biosynthesis Protein SpsA, Chain A"/>
    <property type="match status" value="2"/>
</dbReference>
<proteinExistence type="predicted"/>
<comment type="caution">
    <text evidence="4">The sequence shown here is derived from an EMBL/GenBank/DDBJ whole genome shotgun (WGS) entry which is preliminary data.</text>
</comment>
<dbReference type="CDD" id="cd04186">
    <property type="entry name" value="GT_2_like_c"/>
    <property type="match status" value="1"/>
</dbReference>
<dbReference type="SUPFAM" id="SSF53448">
    <property type="entry name" value="Nucleotide-diphospho-sugar transferases"/>
    <property type="match status" value="2"/>
</dbReference>
<dbReference type="Gene3D" id="3.40.50.150">
    <property type="entry name" value="Vaccinia Virus protein VP39"/>
    <property type="match status" value="1"/>
</dbReference>
<dbReference type="InterPro" id="IPR013216">
    <property type="entry name" value="Methyltransf_11"/>
</dbReference>
<dbReference type="Proteomes" id="UP000196386">
    <property type="component" value="Unassembled WGS sequence"/>
</dbReference>
<feature type="coiled-coil region" evidence="1">
    <location>
        <begin position="501"/>
        <end position="528"/>
    </location>
</feature>
<dbReference type="GO" id="GO:0008757">
    <property type="term" value="F:S-adenosylmethionine-dependent methyltransferase activity"/>
    <property type="evidence" value="ECO:0007669"/>
    <property type="project" value="InterPro"/>
</dbReference>
<dbReference type="EMBL" id="NFKP01000005">
    <property type="protein sequence ID" value="OUP70243.1"/>
    <property type="molecule type" value="Genomic_DNA"/>
</dbReference>
<dbReference type="Pfam" id="PF00535">
    <property type="entry name" value="Glycos_transf_2"/>
    <property type="match status" value="2"/>
</dbReference>
<evidence type="ECO:0008006" key="6">
    <source>
        <dbReference type="Google" id="ProtNLM"/>
    </source>
</evidence>
<gene>
    <name evidence="4" type="ORF">B5F11_06300</name>
</gene>
<reference evidence="5" key="1">
    <citation type="submission" date="2017-04" db="EMBL/GenBank/DDBJ databases">
        <title>Function of individual gut microbiota members based on whole genome sequencing of pure cultures obtained from chicken caecum.</title>
        <authorList>
            <person name="Medvecky M."/>
            <person name="Cejkova D."/>
            <person name="Polansky O."/>
            <person name="Karasova D."/>
            <person name="Kubasova T."/>
            <person name="Cizek A."/>
            <person name="Rychlik I."/>
        </authorList>
    </citation>
    <scope>NUCLEOTIDE SEQUENCE [LARGE SCALE GENOMIC DNA]</scope>
    <source>
        <strain evidence="5">An175</strain>
    </source>
</reference>
<dbReference type="AlphaFoldDB" id="A0A1Y4N2K3"/>
<dbReference type="PANTHER" id="PTHR43179:SF7">
    <property type="entry name" value="RHAMNOSYLTRANSFERASE WBBL"/>
    <property type="match status" value="1"/>
</dbReference>
<dbReference type="InterPro" id="IPR029044">
    <property type="entry name" value="Nucleotide-diphossugar_trans"/>
</dbReference>
<evidence type="ECO:0000259" key="3">
    <source>
        <dbReference type="Pfam" id="PF08241"/>
    </source>
</evidence>
<evidence type="ECO:0000259" key="2">
    <source>
        <dbReference type="Pfam" id="PF00535"/>
    </source>
</evidence>
<sequence length="1142" mass="133731">MNKKTYIAFDQYQRYQTIVNIISFYHQKNPNKVFSILEIGSNEHKDLGLFLPQDKIVFTDLILTDSMKQDPEFQQADGTNLLYGDNSFDFVVAADVFEHIPEEKRSSFCCEIKRVSKIASVICFPYQTTENMDAEERLNAYYKGLYGSDFIWLKEHRVCGLPRLEDVDAIYDNLQVPYFKFFHGNLKIWEKMWYCHFNTCAANTTEEYRHTIDHYYNTKIYNADIIPPCYRAFYISTSEKFEELQKWLNGQWNLDTIDEDILNLILSSHQYMVEQYNVNHKDSIGKSTMATLYWAREGENYQESKKYQWSYNISEHDFRILIEKLPDSVTSLRFDPMESTCVVEDLHVYSNQGVLQVVPENAIQYEGKYVFLDHDPRIQIILDGKQVTTLDLRAHVTPLDYPEQEELLAKLFRDKEQATEAQQKLREQMEEWQTQHKIEMEEWQTQHKIEMEKEEELHQIELKAQETKYQNMLDTQAKEQDELLSKQKEIQASLDHYYTHYHAAIEQREDLKRQLALAQHNYNMISNAFFWKITKPARIMLDLIKKPFHNSCLFSLIGKGLHSLKKNGIRYTWRKVISKWNYWRDAKKSVQIQILSEEELQNQRKTVFEKKILFSILTPLYNTPEQFLREMIESVQAQTYPNWELCLADGSDAEHNEVYKTVLSYAKRDKRIKYQKLQENRGISENTNVCIHISTGDYIAFLDHDDILSPNALFEVMCEIERSNADFIYSDEATFSGTIDNIITPHYKPGYAPDTLRVVNYICHFTVVSRGLLNRTGLLCSKYDGSQDHDFVIRATDNAKLVKRIPKFLYFWRYHSNSTSADISTKSYAIKAAYELIHEDALRHGLSATVESLPICPTMYRIKYELTSNPKVSILIPTKDAFDYITVCVNSILELTTYQNYEIIIIDTGSTVNEVFDYYESLQKDSNIQVLTYDQPFNYADVNNFGVKYASGDQIILLNNDTKVITPDWIQEMLMYAQRDDVGAVGAKLYYSDDTIQHAGVGIGIFGLAGHYFNGFPRNDVGYMGRLYWVQNLSAVTGACVMIPRKVWDKVHGLDNYFDIAFSDIDICMRIRRAGYLVVWTPFAELYHFESKTLGYMTTPEKQERFQKDVARFQERFAAELAEGDPYYNPNLTLERTDYTLK</sequence>
<protein>
    <recommendedName>
        <fullName evidence="6">Glycosyltransferase</fullName>
    </recommendedName>
</protein>
<dbReference type="InterPro" id="IPR029063">
    <property type="entry name" value="SAM-dependent_MTases_sf"/>
</dbReference>
<feature type="coiled-coil region" evidence="1">
    <location>
        <begin position="408"/>
        <end position="442"/>
    </location>
</feature>
<name>A0A1Y4N2K3_9FIRM</name>
<dbReference type="RefSeq" id="WP_087300336.1">
    <property type="nucleotide sequence ID" value="NZ_NFKP01000005.1"/>
</dbReference>
<dbReference type="PANTHER" id="PTHR43179">
    <property type="entry name" value="RHAMNOSYLTRANSFERASE WBBL"/>
    <property type="match status" value="1"/>
</dbReference>
<dbReference type="CDD" id="cd04184">
    <property type="entry name" value="GT2_RfbC_Mx_like"/>
    <property type="match status" value="1"/>
</dbReference>